<evidence type="ECO:0000256" key="1">
    <source>
        <dbReference type="ARBA" id="ARBA00001933"/>
    </source>
</evidence>
<evidence type="ECO:0000313" key="11">
    <source>
        <dbReference type="EMBL" id="RID87427.1"/>
    </source>
</evidence>
<evidence type="ECO:0000256" key="4">
    <source>
        <dbReference type="ARBA" id="ARBA00012285"/>
    </source>
</evidence>
<keyword evidence="12" id="KW-1185">Reference proteome</keyword>
<gene>
    <name evidence="11" type="ORF">D1953_06010</name>
</gene>
<comment type="catalytic activity">
    <reaction evidence="9">
        <text>O-phospho-L-threonine + H(+) = (R)-1-aminopropan-2-yl phosphate + CO2</text>
        <dbReference type="Rhea" id="RHEA:11492"/>
        <dbReference type="ChEBI" id="CHEBI:15378"/>
        <dbReference type="ChEBI" id="CHEBI:16526"/>
        <dbReference type="ChEBI" id="CHEBI:58563"/>
        <dbReference type="ChEBI" id="CHEBI:58675"/>
        <dbReference type="EC" id="4.1.1.81"/>
    </reaction>
</comment>
<dbReference type="NCBIfam" id="TIGR01140">
    <property type="entry name" value="L_thr_O3P_dcar"/>
    <property type="match status" value="1"/>
</dbReference>
<sequence length="361" mass="41379">MALPTHGANPHYLYEALGMDMPLSYVDFSANINPLGPPSSLQEHWSRLFNSIIHYPDPHAVELTKLLAYKEQLPEHSILVGNGGAEMITLVARLLTGKKVLIIQPAFAEYAESCYAAGCDVSFYQLQEPNWELHIESLRPYLQKSDAVFLCTPNNPTGISFAEESVRELIMECEQANCMVVIDEAFYDFTEDSFTYAPLLAQYQHVMILRSLTKIFAIPGLRLGYLLADAEMIQQLKPYKPHWSVNAIALEAGKLCLTEEIYVEKTRAYIHEQKQKLFSFFEEYKFDVSDSSINFYLLKDSKVKDSTAMLKFLLSRGIIPRHTYNFPGLDGRWLRFAIKSKRDNEVLMEGLREWRKQHSTL</sequence>
<protein>
    <recommendedName>
        <fullName evidence="4">threonine-phosphate decarboxylase</fullName>
        <ecNumber evidence="4">4.1.1.81</ecNumber>
    </recommendedName>
    <alternativeName>
        <fullName evidence="8">L-threonine-O-3-phosphate decarboxylase</fullName>
    </alternativeName>
</protein>
<accession>A0A398BC78</accession>
<dbReference type="PANTHER" id="PTHR42885">
    <property type="entry name" value="HISTIDINOL-PHOSPHATE AMINOTRANSFERASE-RELATED"/>
    <property type="match status" value="1"/>
</dbReference>
<evidence type="ECO:0000259" key="10">
    <source>
        <dbReference type="PROSITE" id="PS50211"/>
    </source>
</evidence>
<dbReference type="InterPro" id="IPR004839">
    <property type="entry name" value="Aminotransferase_I/II_large"/>
</dbReference>
<dbReference type="GO" id="GO:0048472">
    <property type="term" value="F:threonine-phosphate decarboxylase activity"/>
    <property type="evidence" value="ECO:0007669"/>
    <property type="project" value="UniProtKB-EC"/>
</dbReference>
<keyword evidence="5" id="KW-0169">Cobalamin biosynthesis</keyword>
<dbReference type="InterPro" id="IPR037516">
    <property type="entry name" value="Tripartite_DENN"/>
</dbReference>
<evidence type="ECO:0000256" key="6">
    <source>
        <dbReference type="ARBA" id="ARBA00022898"/>
    </source>
</evidence>
<evidence type="ECO:0000256" key="7">
    <source>
        <dbReference type="ARBA" id="ARBA00023239"/>
    </source>
</evidence>
<dbReference type="Proteomes" id="UP000266016">
    <property type="component" value="Unassembled WGS sequence"/>
</dbReference>
<dbReference type="InterPro" id="IPR015422">
    <property type="entry name" value="PyrdxlP-dep_Trfase_small"/>
</dbReference>
<dbReference type="InterPro" id="IPR015421">
    <property type="entry name" value="PyrdxlP-dep_Trfase_major"/>
</dbReference>
<dbReference type="AlphaFoldDB" id="A0A398BC78"/>
<dbReference type="EC" id="4.1.1.81" evidence="4"/>
<dbReference type="PANTHER" id="PTHR42885:SF1">
    <property type="entry name" value="THREONINE-PHOSPHATE DECARBOXYLASE"/>
    <property type="match status" value="1"/>
</dbReference>
<evidence type="ECO:0000256" key="3">
    <source>
        <dbReference type="ARBA" id="ARBA00004953"/>
    </source>
</evidence>
<comment type="function">
    <text evidence="2">Decarboxylates L-threonine-O-3-phosphate to yield (R)-1-amino-2-propanol O-2-phosphate, the precursor for the linkage between the nucleotide loop and the corrin ring in cobalamin.</text>
</comment>
<dbReference type="GO" id="GO:0009236">
    <property type="term" value="P:cobalamin biosynthetic process"/>
    <property type="evidence" value="ECO:0007669"/>
    <property type="project" value="UniProtKB-UniPathway"/>
</dbReference>
<dbReference type="InterPro" id="IPR015424">
    <property type="entry name" value="PyrdxlP-dep_Trfase"/>
</dbReference>
<dbReference type="RefSeq" id="WP_119116263.1">
    <property type="nucleotide sequence ID" value="NZ_QWVS01000012.1"/>
</dbReference>
<dbReference type="Gene3D" id="3.40.640.10">
    <property type="entry name" value="Type I PLP-dependent aspartate aminotransferase-like (Major domain)"/>
    <property type="match status" value="1"/>
</dbReference>
<dbReference type="UniPathway" id="UPA00148"/>
<comment type="cofactor">
    <cofactor evidence="1">
        <name>pyridoxal 5'-phosphate</name>
        <dbReference type="ChEBI" id="CHEBI:597326"/>
    </cofactor>
</comment>
<evidence type="ECO:0000256" key="9">
    <source>
        <dbReference type="ARBA" id="ARBA00048531"/>
    </source>
</evidence>
<dbReference type="PROSITE" id="PS50211">
    <property type="entry name" value="DENN"/>
    <property type="match status" value="1"/>
</dbReference>
<dbReference type="InterPro" id="IPR004838">
    <property type="entry name" value="NHTrfase_class1_PyrdxlP-BS"/>
</dbReference>
<keyword evidence="6" id="KW-0663">Pyridoxal phosphate</keyword>
<dbReference type="InterPro" id="IPR005860">
    <property type="entry name" value="CobD"/>
</dbReference>
<comment type="caution">
    <text evidence="11">The sequence shown here is derived from an EMBL/GenBank/DDBJ whole genome shotgun (WGS) entry which is preliminary data.</text>
</comment>
<evidence type="ECO:0000313" key="12">
    <source>
        <dbReference type="Proteomes" id="UP000266016"/>
    </source>
</evidence>
<dbReference type="CDD" id="cd00609">
    <property type="entry name" value="AAT_like"/>
    <property type="match status" value="1"/>
</dbReference>
<evidence type="ECO:0000256" key="8">
    <source>
        <dbReference type="ARBA" id="ARBA00029996"/>
    </source>
</evidence>
<name>A0A398BC78_9BACI</name>
<dbReference type="EMBL" id="QWVS01000012">
    <property type="protein sequence ID" value="RID87427.1"/>
    <property type="molecule type" value="Genomic_DNA"/>
</dbReference>
<dbReference type="Pfam" id="PF00155">
    <property type="entry name" value="Aminotran_1_2"/>
    <property type="match status" value="1"/>
</dbReference>
<dbReference type="SUPFAM" id="SSF53383">
    <property type="entry name" value="PLP-dependent transferases"/>
    <property type="match status" value="1"/>
</dbReference>
<organism evidence="11 12">
    <name type="scientific">Peribacillus asahii</name>
    <dbReference type="NCBI Taxonomy" id="228899"/>
    <lineage>
        <taxon>Bacteria</taxon>
        <taxon>Bacillati</taxon>
        <taxon>Bacillota</taxon>
        <taxon>Bacilli</taxon>
        <taxon>Bacillales</taxon>
        <taxon>Bacillaceae</taxon>
        <taxon>Peribacillus</taxon>
    </lineage>
</organism>
<reference evidence="11 12" key="1">
    <citation type="submission" date="2018-08" db="EMBL/GenBank/DDBJ databases">
        <title>Bacillus jemisoniae sp. nov., Bacillus chryseoplanitiae sp. nov., Bacillus resnikiae sp. nov., and Bacillus frankliniae sp. nov., isolated from Viking spacecraft and associated surfaces.</title>
        <authorList>
            <person name="Seuylemezian A."/>
            <person name="Vaishampayan P."/>
        </authorList>
    </citation>
    <scope>NUCLEOTIDE SEQUENCE [LARGE SCALE GENOMIC DNA]</scope>
    <source>
        <strain evidence="11 12">MA001</strain>
    </source>
</reference>
<dbReference type="Gene3D" id="3.90.1150.10">
    <property type="entry name" value="Aspartate Aminotransferase, domain 1"/>
    <property type="match status" value="1"/>
</dbReference>
<dbReference type="PROSITE" id="PS00105">
    <property type="entry name" value="AA_TRANSFER_CLASS_1"/>
    <property type="match status" value="1"/>
</dbReference>
<dbReference type="GO" id="GO:0030170">
    <property type="term" value="F:pyridoxal phosphate binding"/>
    <property type="evidence" value="ECO:0007669"/>
    <property type="project" value="InterPro"/>
</dbReference>
<evidence type="ECO:0000256" key="5">
    <source>
        <dbReference type="ARBA" id="ARBA00022573"/>
    </source>
</evidence>
<proteinExistence type="predicted"/>
<feature type="domain" description="UDENN" evidence="10">
    <location>
        <begin position="1"/>
        <end position="324"/>
    </location>
</feature>
<evidence type="ECO:0000256" key="2">
    <source>
        <dbReference type="ARBA" id="ARBA00003444"/>
    </source>
</evidence>
<keyword evidence="7 11" id="KW-0456">Lyase</keyword>
<comment type="pathway">
    <text evidence="3">Cofactor biosynthesis; adenosylcobalamin biosynthesis.</text>
</comment>